<organism evidence="4 5">
    <name type="scientific">Papilio machaon</name>
    <name type="common">Old World swallowtail butterfly</name>
    <dbReference type="NCBI Taxonomy" id="76193"/>
    <lineage>
        <taxon>Eukaryota</taxon>
        <taxon>Metazoa</taxon>
        <taxon>Ecdysozoa</taxon>
        <taxon>Arthropoda</taxon>
        <taxon>Hexapoda</taxon>
        <taxon>Insecta</taxon>
        <taxon>Pterygota</taxon>
        <taxon>Neoptera</taxon>
        <taxon>Endopterygota</taxon>
        <taxon>Lepidoptera</taxon>
        <taxon>Glossata</taxon>
        <taxon>Ditrysia</taxon>
        <taxon>Papilionoidea</taxon>
        <taxon>Papilionidae</taxon>
        <taxon>Papilioninae</taxon>
        <taxon>Papilio</taxon>
    </lineage>
</organism>
<name>A0A194QUD0_PAPMA</name>
<dbReference type="PANTHER" id="PTHR13299">
    <property type="entry name" value="PEROXISOMAL MEMBRANE PROTEIN PEX16"/>
    <property type="match status" value="1"/>
</dbReference>
<protein>
    <recommendedName>
        <fullName evidence="2 3">Peroxisomal membrane protein PEX16</fullName>
    </recommendedName>
</protein>
<proteinExistence type="inferred from homology"/>
<keyword evidence="5" id="KW-1185">Reference proteome</keyword>
<dbReference type="GO" id="GO:0005778">
    <property type="term" value="C:peroxisomal membrane"/>
    <property type="evidence" value="ECO:0007669"/>
    <property type="project" value="UniProtKB-SubCell"/>
</dbReference>
<accession>A0A194QUD0</accession>
<dbReference type="STRING" id="76193.A0A194QUD0"/>
<dbReference type="KEGG" id="pmac:106717121"/>
<dbReference type="EMBL" id="KQ461108">
    <property type="protein sequence ID" value="KPJ09072.1"/>
    <property type="molecule type" value="Genomic_DNA"/>
</dbReference>
<evidence type="ECO:0000313" key="4">
    <source>
        <dbReference type="EMBL" id="KPJ09072.1"/>
    </source>
</evidence>
<dbReference type="InParanoid" id="A0A194QUD0"/>
<keyword evidence="3" id="KW-0576">Peroxisome</keyword>
<sequence length="328" mass="38529">MAKEITPLQLFTSYKKWVVNNPGIVTDLETITTWSSYFIAGKINKSPIVSELVYTLSKLLSLFNDRVIRDAYDGDFQHYGFRDQVKLWLTIVHYCEVFIELTVKNKWGNRGKWVATTLIQTFKCCSALILLYRFKELPIQHPPIPALQRKKFTEERESDDSANSYFTLKRSGRVLRRVDGAPPIALRDWQRVKIKDNKTTNIEIKDLVHAELLYILRPMVHLAAMRAFGTTTWKQWLVALGLDLASFKLYNRHMKELTYEQRIEISRRKLGFILYLLRSPMYNGYSKNVIENVLTSMSNKIPAMSFVCDPIIRYLSHWQDIYFYMWAS</sequence>
<dbReference type="PANTHER" id="PTHR13299:SF0">
    <property type="entry name" value="PEROXISOMAL MEMBRANE PROTEIN PEX16"/>
    <property type="match status" value="1"/>
</dbReference>
<dbReference type="OrthoDB" id="2021143at2759"/>
<evidence type="ECO:0000313" key="5">
    <source>
        <dbReference type="Proteomes" id="UP000053240"/>
    </source>
</evidence>
<evidence type="ECO:0000256" key="3">
    <source>
        <dbReference type="RuleBase" id="RU365003"/>
    </source>
</evidence>
<comment type="similarity">
    <text evidence="1 3">Belongs to the peroxin-16 family.</text>
</comment>
<dbReference type="Pfam" id="PF08610">
    <property type="entry name" value="Pex16"/>
    <property type="match status" value="1"/>
</dbReference>
<gene>
    <name evidence="4" type="ORF">RR48_15213</name>
</gene>
<evidence type="ECO:0000256" key="1">
    <source>
        <dbReference type="ARBA" id="ARBA00009505"/>
    </source>
</evidence>
<dbReference type="Proteomes" id="UP000053240">
    <property type="component" value="Unassembled WGS sequence"/>
</dbReference>
<evidence type="ECO:0000256" key="2">
    <source>
        <dbReference type="ARBA" id="ARBA00018577"/>
    </source>
</evidence>
<dbReference type="InterPro" id="IPR013919">
    <property type="entry name" value="Pex16"/>
</dbReference>
<comment type="subcellular location">
    <subcellularLocation>
        <location evidence="3">Peroxisome membrane</location>
    </subcellularLocation>
</comment>
<keyword evidence="3" id="KW-0962">Peroxisome biogenesis</keyword>
<reference evidence="4 5" key="1">
    <citation type="journal article" date="2015" name="Nat. Commun.">
        <title>Outbred genome sequencing and CRISPR/Cas9 gene editing in butterflies.</title>
        <authorList>
            <person name="Li X."/>
            <person name="Fan D."/>
            <person name="Zhang W."/>
            <person name="Liu G."/>
            <person name="Zhang L."/>
            <person name="Zhao L."/>
            <person name="Fang X."/>
            <person name="Chen L."/>
            <person name="Dong Y."/>
            <person name="Chen Y."/>
            <person name="Ding Y."/>
            <person name="Zhao R."/>
            <person name="Feng M."/>
            <person name="Zhu Y."/>
            <person name="Feng Y."/>
            <person name="Jiang X."/>
            <person name="Zhu D."/>
            <person name="Xiang H."/>
            <person name="Feng X."/>
            <person name="Li S."/>
            <person name="Wang J."/>
            <person name="Zhang G."/>
            <person name="Kronforst M.R."/>
            <person name="Wang W."/>
        </authorList>
    </citation>
    <scope>NUCLEOTIDE SEQUENCE [LARGE SCALE GENOMIC DNA]</scope>
    <source>
        <strain evidence="4">Ya'a_city_454_Pm</strain>
        <tissue evidence="4">Whole body</tissue>
    </source>
</reference>
<dbReference type="FunCoup" id="A0A194QUD0">
    <property type="interactions" value="1607"/>
</dbReference>
<dbReference type="GO" id="GO:0007031">
    <property type="term" value="P:peroxisome organization"/>
    <property type="evidence" value="ECO:0007669"/>
    <property type="project" value="UniProtKB-KW"/>
</dbReference>
<dbReference type="AlphaFoldDB" id="A0A194QUD0"/>